<dbReference type="KEGG" id="fer:FNB15_08305"/>
<dbReference type="InterPro" id="IPR029058">
    <property type="entry name" value="AB_hydrolase_fold"/>
</dbReference>
<gene>
    <name evidence="2" type="ORF">FNB15_08305</name>
</gene>
<dbReference type="RefSeq" id="WP_144068251.1">
    <property type="nucleotide sequence ID" value="NZ_CP041636.1"/>
</dbReference>
<organism evidence="2 3">
    <name type="scientific">Ferrovibrio terrae</name>
    <dbReference type="NCBI Taxonomy" id="2594003"/>
    <lineage>
        <taxon>Bacteria</taxon>
        <taxon>Pseudomonadati</taxon>
        <taxon>Pseudomonadota</taxon>
        <taxon>Alphaproteobacteria</taxon>
        <taxon>Rhodospirillales</taxon>
        <taxon>Rhodospirillaceae</taxon>
        <taxon>Ferrovibrio</taxon>
    </lineage>
</organism>
<evidence type="ECO:0000259" key="1">
    <source>
        <dbReference type="Pfam" id="PF00561"/>
    </source>
</evidence>
<feature type="domain" description="AB hydrolase-1" evidence="1">
    <location>
        <begin position="22"/>
        <end position="265"/>
    </location>
</feature>
<reference evidence="2 3" key="1">
    <citation type="submission" date="2019-07" db="EMBL/GenBank/DDBJ databases">
        <title>Genome sequencing for Ferrovibrio sp. K5.</title>
        <authorList>
            <person name="Park S.-J."/>
        </authorList>
    </citation>
    <scope>NUCLEOTIDE SEQUENCE [LARGE SCALE GENOMIC DNA]</scope>
    <source>
        <strain evidence="2 3">K5</strain>
    </source>
</reference>
<accession>A0A516H111</accession>
<dbReference type="InterPro" id="IPR050266">
    <property type="entry name" value="AB_hydrolase_sf"/>
</dbReference>
<dbReference type="Pfam" id="PF00561">
    <property type="entry name" value="Abhydrolase_1"/>
    <property type="match status" value="1"/>
</dbReference>
<keyword evidence="3" id="KW-1185">Reference proteome</keyword>
<dbReference type="AlphaFoldDB" id="A0A516H111"/>
<protein>
    <submittedName>
        <fullName evidence="2">Alpha/beta hydrolase</fullName>
    </submittedName>
</protein>
<evidence type="ECO:0000313" key="3">
    <source>
        <dbReference type="Proteomes" id="UP000317496"/>
    </source>
</evidence>
<dbReference type="PRINTS" id="PR00111">
    <property type="entry name" value="ABHYDROLASE"/>
</dbReference>
<sequence>MIDDVMPAGFSIGCADDGSGRPLVLVHCSGADRHLWTKTMETWAAMDNMPSRRILRPELFGCGKTAAWPAGRIFTLDHAVELVSRAVGDLDEPFDLVGHSFGGAVALHFAQRMPDRLRSLTVIEPTYFSLLRDAGIVEAVLFDQIASVAQIILQGAASDSDSTRRHAMGVFVDYWNGAGKWAAIPPETQKTMAAMVHVVTQDFTALFSEPTRLADLCDLHVPTLIINGLRSPEPAQQIAALLEKTLPQAERCTMPDAGHMIPISHAKQLAGLIATWQRRHNASGAPAPTARRRVAAGA</sequence>
<dbReference type="SUPFAM" id="SSF53474">
    <property type="entry name" value="alpha/beta-Hydrolases"/>
    <property type="match status" value="1"/>
</dbReference>
<evidence type="ECO:0000313" key="2">
    <source>
        <dbReference type="EMBL" id="QDO97270.1"/>
    </source>
</evidence>
<dbReference type="Gene3D" id="3.40.50.1820">
    <property type="entry name" value="alpha/beta hydrolase"/>
    <property type="match status" value="1"/>
</dbReference>
<dbReference type="EMBL" id="CP041636">
    <property type="protein sequence ID" value="QDO97270.1"/>
    <property type="molecule type" value="Genomic_DNA"/>
</dbReference>
<dbReference type="GO" id="GO:0016787">
    <property type="term" value="F:hydrolase activity"/>
    <property type="evidence" value="ECO:0007669"/>
    <property type="project" value="UniProtKB-KW"/>
</dbReference>
<dbReference type="Proteomes" id="UP000317496">
    <property type="component" value="Chromosome"/>
</dbReference>
<dbReference type="PANTHER" id="PTHR43798">
    <property type="entry name" value="MONOACYLGLYCEROL LIPASE"/>
    <property type="match status" value="1"/>
</dbReference>
<name>A0A516H111_9PROT</name>
<dbReference type="OrthoDB" id="9799612at2"/>
<dbReference type="InterPro" id="IPR000073">
    <property type="entry name" value="AB_hydrolase_1"/>
</dbReference>
<proteinExistence type="predicted"/>
<keyword evidence="2" id="KW-0378">Hydrolase</keyword>